<dbReference type="Gene3D" id="3.10.20.30">
    <property type="match status" value="1"/>
</dbReference>
<evidence type="ECO:0000313" key="3">
    <source>
        <dbReference type="EMBL" id="EUA32625.1"/>
    </source>
</evidence>
<dbReference type="EMBL" id="JAOB01000053">
    <property type="protein sequence ID" value="EUA32625.1"/>
    <property type="molecule type" value="Genomic_DNA"/>
</dbReference>
<reference evidence="3" key="1">
    <citation type="submission" date="2014-01" db="EMBL/GenBank/DDBJ databases">
        <authorList>
            <person name="Brown-Elliot B."/>
            <person name="Wallace R."/>
            <person name="Lenaerts A."/>
            <person name="Ordway D."/>
            <person name="DeGroote M.A."/>
            <person name="Parker T."/>
            <person name="Sizemore C."/>
            <person name="Tallon L.J."/>
            <person name="Sadzewicz L.K."/>
            <person name="Sengamalay N."/>
            <person name="Fraser C.M."/>
            <person name="Hine E."/>
            <person name="Shefchek K.A."/>
            <person name="Das S.P."/>
            <person name="Tettelin H."/>
        </authorList>
    </citation>
    <scope>NUCLEOTIDE SEQUENCE [LARGE SCALE GENOMIC DNA]</scope>
    <source>
        <strain evidence="3">4042</strain>
    </source>
</reference>
<dbReference type="SUPFAM" id="SSF81271">
    <property type="entry name" value="TGS-like"/>
    <property type="match status" value="1"/>
</dbReference>
<evidence type="ECO:0000259" key="2">
    <source>
        <dbReference type="PROSITE" id="PS51880"/>
    </source>
</evidence>
<proteinExistence type="predicted"/>
<sequence>MDFAYAVHTEVGHRCIGARVNGRLVALERKLENGKSSRFSPRRRPTPGRRVTGSSSWRRRGPRPRSANGSPRSAARRRWRPARKRWPGKCAAADFRCSAW</sequence>
<name>X8AP84_MYCXE</name>
<feature type="compositionally biased region" description="Low complexity" evidence="1">
    <location>
        <begin position="64"/>
        <end position="73"/>
    </location>
</feature>
<accession>X8AP84</accession>
<feature type="domain" description="TGS" evidence="2">
    <location>
        <begin position="1"/>
        <end position="41"/>
    </location>
</feature>
<feature type="region of interest" description="Disordered" evidence="1">
    <location>
        <begin position="31"/>
        <end position="86"/>
    </location>
</feature>
<protein>
    <submittedName>
        <fullName evidence="3">TGS domain protein</fullName>
    </submittedName>
</protein>
<gene>
    <name evidence="3" type="ORF">I553_10273</name>
</gene>
<feature type="compositionally biased region" description="Basic residues" evidence="1">
    <location>
        <begin position="74"/>
        <end position="86"/>
    </location>
</feature>
<evidence type="ECO:0000256" key="1">
    <source>
        <dbReference type="SAM" id="MobiDB-lite"/>
    </source>
</evidence>
<dbReference type="InterPro" id="IPR012676">
    <property type="entry name" value="TGS-like"/>
</dbReference>
<dbReference type="PATRIC" id="fig|1299334.3.peg.5638"/>
<dbReference type="InterPro" id="IPR004095">
    <property type="entry name" value="TGS"/>
</dbReference>
<dbReference type="AlphaFoldDB" id="X8AP84"/>
<comment type="caution">
    <text evidence="3">The sequence shown here is derived from an EMBL/GenBank/DDBJ whole genome shotgun (WGS) entry which is preliminary data.</text>
</comment>
<dbReference type="PROSITE" id="PS51880">
    <property type="entry name" value="TGS"/>
    <property type="match status" value="1"/>
</dbReference>
<organism evidence="3">
    <name type="scientific">Mycobacterium xenopi 4042</name>
    <dbReference type="NCBI Taxonomy" id="1299334"/>
    <lineage>
        <taxon>Bacteria</taxon>
        <taxon>Bacillati</taxon>
        <taxon>Actinomycetota</taxon>
        <taxon>Actinomycetes</taxon>
        <taxon>Mycobacteriales</taxon>
        <taxon>Mycobacteriaceae</taxon>
        <taxon>Mycobacterium</taxon>
    </lineage>
</organism>
<dbReference type="Pfam" id="PF02824">
    <property type="entry name" value="TGS"/>
    <property type="match status" value="1"/>
</dbReference>
<dbReference type="InterPro" id="IPR012675">
    <property type="entry name" value="Beta-grasp_dom_sf"/>
</dbReference>